<keyword evidence="2" id="KW-1185">Reference proteome</keyword>
<name>A0ABP0VR32_9BRYO</name>
<sequence length="92" mass="10762">MVAKFRAQAAATPIRHYYIASRTERIWWYSNGRENRRQGLGFASFVKLEFSSGCVVCTPSSRPRQQWRFSEPDFTVAEDGAWREPKREDRAC</sequence>
<evidence type="ECO:0000313" key="2">
    <source>
        <dbReference type="Proteomes" id="UP001497444"/>
    </source>
</evidence>
<organism evidence="1 2">
    <name type="scientific">Sphagnum jensenii</name>
    <dbReference type="NCBI Taxonomy" id="128206"/>
    <lineage>
        <taxon>Eukaryota</taxon>
        <taxon>Viridiplantae</taxon>
        <taxon>Streptophyta</taxon>
        <taxon>Embryophyta</taxon>
        <taxon>Bryophyta</taxon>
        <taxon>Sphagnophytina</taxon>
        <taxon>Sphagnopsida</taxon>
        <taxon>Sphagnales</taxon>
        <taxon>Sphagnaceae</taxon>
        <taxon>Sphagnum</taxon>
    </lineage>
</organism>
<gene>
    <name evidence="1" type="ORF">CSSPJE1EN1_LOCUS1874</name>
</gene>
<accession>A0ABP0VR32</accession>
<evidence type="ECO:0000313" key="1">
    <source>
        <dbReference type="EMBL" id="CAK9256396.1"/>
    </source>
</evidence>
<dbReference type="EMBL" id="OZ020096">
    <property type="protein sequence ID" value="CAK9256396.1"/>
    <property type="molecule type" value="Genomic_DNA"/>
</dbReference>
<proteinExistence type="predicted"/>
<protein>
    <submittedName>
        <fullName evidence="1">Uncharacterized protein</fullName>
    </submittedName>
</protein>
<dbReference type="Proteomes" id="UP001497444">
    <property type="component" value="Chromosome 1"/>
</dbReference>
<reference evidence="1 2" key="1">
    <citation type="submission" date="2024-02" db="EMBL/GenBank/DDBJ databases">
        <authorList>
            <consortium name="ELIXIR-Norway"/>
            <consortium name="Elixir Norway"/>
        </authorList>
    </citation>
    <scope>NUCLEOTIDE SEQUENCE [LARGE SCALE GENOMIC DNA]</scope>
</reference>